<evidence type="ECO:0000256" key="1">
    <source>
        <dbReference type="ARBA" id="ARBA00022801"/>
    </source>
</evidence>
<dbReference type="InterPro" id="IPR001944">
    <property type="entry name" value="Glycoside_Hdrlase_35"/>
</dbReference>
<dbReference type="Pfam" id="PF21467">
    <property type="entry name" value="BetaGal_gal-bd"/>
    <property type="match status" value="1"/>
</dbReference>
<evidence type="ECO:0000313" key="4">
    <source>
        <dbReference type="EMBL" id="KAJ6766036.1"/>
    </source>
</evidence>
<dbReference type="InterPro" id="IPR048913">
    <property type="entry name" value="BetaGal_gal-bd"/>
</dbReference>
<name>A0A9Q0WEZ6_SALPP</name>
<dbReference type="EMBL" id="JAPFFK010000004">
    <property type="protein sequence ID" value="KAJ6766036.1"/>
    <property type="molecule type" value="Genomic_DNA"/>
</dbReference>
<evidence type="ECO:0000256" key="2">
    <source>
        <dbReference type="ARBA" id="ARBA00023295"/>
    </source>
</evidence>
<keyword evidence="1" id="KW-0378">Hydrolase</keyword>
<comment type="caution">
    <text evidence="4">The sequence shown here is derived from an EMBL/GenBank/DDBJ whole genome shotgun (WGS) entry which is preliminary data.</text>
</comment>
<organism evidence="4 5">
    <name type="scientific">Salix purpurea</name>
    <name type="common">Purple osier willow</name>
    <dbReference type="NCBI Taxonomy" id="77065"/>
    <lineage>
        <taxon>Eukaryota</taxon>
        <taxon>Viridiplantae</taxon>
        <taxon>Streptophyta</taxon>
        <taxon>Embryophyta</taxon>
        <taxon>Tracheophyta</taxon>
        <taxon>Spermatophyta</taxon>
        <taxon>Magnoliopsida</taxon>
        <taxon>eudicotyledons</taxon>
        <taxon>Gunneridae</taxon>
        <taxon>Pentapetalae</taxon>
        <taxon>rosids</taxon>
        <taxon>fabids</taxon>
        <taxon>Malpighiales</taxon>
        <taxon>Salicaceae</taxon>
        <taxon>Saliceae</taxon>
        <taxon>Salix</taxon>
    </lineage>
</organism>
<dbReference type="Proteomes" id="UP001151532">
    <property type="component" value="Chromosome 4"/>
</dbReference>
<dbReference type="InterPro" id="IPR008979">
    <property type="entry name" value="Galactose-bd-like_sf"/>
</dbReference>
<dbReference type="PRINTS" id="PR00742">
    <property type="entry name" value="GLHYDRLASE35"/>
</dbReference>
<sequence length="199" mass="22366">MEHRNLRASYSPWSRRRAKGLDLAKMVVQGRPALHVCELSLDLLFRLTFPPPFSQVGLKGEDMNLESRKPISSVDWVQGSLVAGKQQPLTWYKAYFNSPKGDDPLALDMSSMGKGQVWINGHSIGRYWTLYAEGNCTGCSYSATFRPARCQLGCGQPTQKWYHVPRSWLKSTRNLLVLFEEIGGDASKISLVKRLATSN</sequence>
<keyword evidence="2" id="KW-0326">Glycosidase</keyword>
<feature type="domain" description="Beta-galactosidase galactose-binding" evidence="3">
    <location>
        <begin position="89"/>
        <end position="174"/>
    </location>
</feature>
<reference evidence="4" key="1">
    <citation type="submission" date="2022-11" db="EMBL/GenBank/DDBJ databases">
        <authorList>
            <person name="Hyden B.L."/>
            <person name="Feng K."/>
            <person name="Yates T."/>
            <person name="Jawdy S."/>
            <person name="Smart L.B."/>
            <person name="Muchero W."/>
        </authorList>
    </citation>
    <scope>NUCLEOTIDE SEQUENCE</scope>
    <source>
        <tissue evidence="4">Shoot tip</tissue>
    </source>
</reference>
<gene>
    <name evidence="4" type="ORF">OIU79_022083</name>
</gene>
<dbReference type="OrthoDB" id="1657402at2759"/>
<dbReference type="GO" id="GO:0004553">
    <property type="term" value="F:hydrolase activity, hydrolyzing O-glycosyl compounds"/>
    <property type="evidence" value="ECO:0007669"/>
    <property type="project" value="InterPro"/>
</dbReference>
<dbReference type="Gene3D" id="2.60.120.260">
    <property type="entry name" value="Galactose-binding domain-like"/>
    <property type="match status" value="1"/>
</dbReference>
<dbReference type="FunFam" id="2.60.120.260:FF:000076">
    <property type="entry name" value="Beta-galactosidase"/>
    <property type="match status" value="1"/>
</dbReference>
<accession>A0A9Q0WEZ6</accession>
<dbReference type="SUPFAM" id="SSF49785">
    <property type="entry name" value="Galactose-binding domain-like"/>
    <property type="match status" value="1"/>
</dbReference>
<proteinExistence type="predicted"/>
<evidence type="ECO:0000259" key="3">
    <source>
        <dbReference type="Pfam" id="PF21467"/>
    </source>
</evidence>
<evidence type="ECO:0000313" key="5">
    <source>
        <dbReference type="Proteomes" id="UP001151532"/>
    </source>
</evidence>
<dbReference type="GO" id="GO:0005975">
    <property type="term" value="P:carbohydrate metabolic process"/>
    <property type="evidence" value="ECO:0007669"/>
    <property type="project" value="InterPro"/>
</dbReference>
<dbReference type="AlphaFoldDB" id="A0A9Q0WEZ6"/>
<keyword evidence="5" id="KW-1185">Reference proteome</keyword>
<protein>
    <submittedName>
        <fullName evidence="4">BETA-GALACTOSIDASE RELATED</fullName>
    </submittedName>
</protein>
<reference evidence="4" key="2">
    <citation type="journal article" date="2023" name="Int. J. Mol. Sci.">
        <title>De Novo Assembly and Annotation of 11 Diverse Shrub Willow (Salix) Genomes Reveals Novel Gene Organization in Sex-Linked Regions.</title>
        <authorList>
            <person name="Hyden B."/>
            <person name="Feng K."/>
            <person name="Yates T.B."/>
            <person name="Jawdy S."/>
            <person name="Cereghino C."/>
            <person name="Smart L.B."/>
            <person name="Muchero W."/>
        </authorList>
    </citation>
    <scope>NUCLEOTIDE SEQUENCE</scope>
    <source>
        <tissue evidence="4">Shoot tip</tissue>
    </source>
</reference>
<dbReference type="PANTHER" id="PTHR23421">
    <property type="entry name" value="BETA-GALACTOSIDASE RELATED"/>
    <property type="match status" value="1"/>
</dbReference>